<accession>A0ACB9QEK1</accession>
<keyword evidence="2" id="KW-1185">Reference proteome</keyword>
<sequence length="654" mass="72902">MDGHEYRALVDRCLRLESSQYELRDQLSELTLGSGPPSCFPGVWKKGGAPYRRVLELMGSAVFVSSSPSLQILYWNPAADALFGWKEYEVLGESDGLLVAREDYHHLQLVMDKLKTGQSWSGQFPLKKKTGEIIIVLMTKSPLYENGELSGFITVSNDAALLDLVGPKIVKPEGDQSNGLPRPLRVKFRQISWHSKPLLPPVPILSSVSNLASKVLPRKFGDTHECVKCSSGSNSDASENAGKTGLGAKFLEKLHFKGDRYQEKDGESFDASDSSLGENHKRIGSSSSYPAMASAPTMSNGCHECEHSQLRSPESKEATKLQHLHAAECIKEGVQERKKDNGMQSSGESIGGHGSSSKGYNNLSAIMYCEIRWEDLQLGEEIGQGSFAKVYHGMWKGSDVAVKVFVGNEYSETSLLNYKKEIDIMKRLRHPNVLLFMGAAYSHERVARKTSIMLQVLCALIRGSLFKTIHKDSLVLDIRRRLRMALDVARGMNYLHHRNPPIVHRDLKSSNLLIDRNWSVKVADFGLSRLQNATLLTTKSGRGTPQWMAPEVLRNEPSNEKCDVFSFGVILWELMTRSIPWNHLNPLQVVGVVGFMDRRLDIPEDIDTQISALICDCWNRDPDLRPSFEEILKRMIGLIRGVSSPTTSTRGGDC</sequence>
<dbReference type="Proteomes" id="UP001057402">
    <property type="component" value="Chromosome 6"/>
</dbReference>
<name>A0ACB9QEK1_9MYRT</name>
<protein>
    <submittedName>
        <fullName evidence="1">Uncharacterized protein</fullName>
    </submittedName>
</protein>
<gene>
    <name evidence="1" type="ORF">MLD38_020919</name>
</gene>
<proteinExistence type="predicted"/>
<dbReference type="EMBL" id="CM042885">
    <property type="protein sequence ID" value="KAI4364886.1"/>
    <property type="molecule type" value="Genomic_DNA"/>
</dbReference>
<comment type="caution">
    <text evidence="1">The sequence shown here is derived from an EMBL/GenBank/DDBJ whole genome shotgun (WGS) entry which is preliminary data.</text>
</comment>
<reference evidence="2" key="1">
    <citation type="journal article" date="2023" name="Front. Plant Sci.">
        <title>Chromosomal-level genome assembly of Melastoma candidum provides insights into trichome evolution.</title>
        <authorList>
            <person name="Zhong Y."/>
            <person name="Wu W."/>
            <person name="Sun C."/>
            <person name="Zou P."/>
            <person name="Liu Y."/>
            <person name="Dai S."/>
            <person name="Zhou R."/>
        </authorList>
    </citation>
    <scope>NUCLEOTIDE SEQUENCE [LARGE SCALE GENOMIC DNA]</scope>
</reference>
<evidence type="ECO:0000313" key="2">
    <source>
        <dbReference type="Proteomes" id="UP001057402"/>
    </source>
</evidence>
<organism evidence="1 2">
    <name type="scientific">Melastoma candidum</name>
    <dbReference type="NCBI Taxonomy" id="119954"/>
    <lineage>
        <taxon>Eukaryota</taxon>
        <taxon>Viridiplantae</taxon>
        <taxon>Streptophyta</taxon>
        <taxon>Embryophyta</taxon>
        <taxon>Tracheophyta</taxon>
        <taxon>Spermatophyta</taxon>
        <taxon>Magnoliopsida</taxon>
        <taxon>eudicotyledons</taxon>
        <taxon>Gunneridae</taxon>
        <taxon>Pentapetalae</taxon>
        <taxon>rosids</taxon>
        <taxon>malvids</taxon>
        <taxon>Myrtales</taxon>
        <taxon>Melastomataceae</taxon>
        <taxon>Melastomatoideae</taxon>
        <taxon>Melastomateae</taxon>
        <taxon>Melastoma</taxon>
    </lineage>
</organism>
<evidence type="ECO:0000313" key="1">
    <source>
        <dbReference type="EMBL" id="KAI4364886.1"/>
    </source>
</evidence>